<evidence type="ECO:0000313" key="3">
    <source>
        <dbReference type="Proteomes" id="UP000636458"/>
    </source>
</evidence>
<dbReference type="EMBL" id="JAEPES010000004">
    <property type="protein sequence ID" value="MBK4348226.1"/>
    <property type="molecule type" value="Genomic_DNA"/>
</dbReference>
<protein>
    <submittedName>
        <fullName evidence="2">Uncharacterized protein</fullName>
    </submittedName>
</protein>
<keyword evidence="1" id="KW-0472">Membrane</keyword>
<dbReference type="RefSeq" id="WP_200556455.1">
    <property type="nucleotide sequence ID" value="NZ_JAEPES010000004.1"/>
</dbReference>
<organism evidence="2 3">
    <name type="scientific">Lacisediminihabitans changchengi</name>
    <dbReference type="NCBI Taxonomy" id="2787634"/>
    <lineage>
        <taxon>Bacteria</taxon>
        <taxon>Bacillati</taxon>
        <taxon>Actinomycetota</taxon>
        <taxon>Actinomycetes</taxon>
        <taxon>Micrococcales</taxon>
        <taxon>Microbacteriaceae</taxon>
        <taxon>Lacisediminihabitans</taxon>
    </lineage>
</organism>
<accession>A0A934W3T6</accession>
<dbReference type="AlphaFoldDB" id="A0A934W3T6"/>
<name>A0A934W3T6_9MICO</name>
<comment type="caution">
    <text evidence="2">The sequence shown here is derived from an EMBL/GenBank/DDBJ whole genome shotgun (WGS) entry which is preliminary data.</text>
</comment>
<evidence type="ECO:0000256" key="1">
    <source>
        <dbReference type="SAM" id="Phobius"/>
    </source>
</evidence>
<keyword evidence="1" id="KW-1133">Transmembrane helix</keyword>
<keyword evidence="3" id="KW-1185">Reference proteome</keyword>
<dbReference type="PROSITE" id="PS51257">
    <property type="entry name" value="PROKAR_LIPOPROTEIN"/>
    <property type="match status" value="1"/>
</dbReference>
<proteinExistence type="predicted"/>
<gene>
    <name evidence="2" type="ORF">IV501_11325</name>
</gene>
<evidence type="ECO:0000313" key="2">
    <source>
        <dbReference type="EMBL" id="MBK4348226.1"/>
    </source>
</evidence>
<keyword evidence="1" id="KW-0812">Transmembrane</keyword>
<dbReference type="Proteomes" id="UP000636458">
    <property type="component" value="Unassembled WGS sequence"/>
</dbReference>
<sequence length="55" mass="5655">MRADTAMIGDVLTVIFLIGAGLAGCVLFGCISLFKSAKLVVLEKPSAPLGDQTSD</sequence>
<reference evidence="2" key="1">
    <citation type="submission" date="2021-01" db="EMBL/GenBank/DDBJ databases">
        <title>Lacisediminihabitans sp. nov. strain G11-30, isolated from Antarctic Soil.</title>
        <authorList>
            <person name="Li J."/>
        </authorList>
    </citation>
    <scope>NUCLEOTIDE SEQUENCE</scope>
    <source>
        <strain evidence="2">G11-30</strain>
    </source>
</reference>
<feature type="transmembrane region" description="Helical" evidence="1">
    <location>
        <begin position="12"/>
        <end position="34"/>
    </location>
</feature>